<keyword evidence="1" id="KW-1133">Transmembrane helix</keyword>
<keyword evidence="1" id="KW-0472">Membrane</keyword>
<proteinExistence type="predicted"/>
<dbReference type="InterPro" id="IPR012902">
    <property type="entry name" value="N_methyl_site"/>
</dbReference>
<dbReference type="Proteomes" id="UP000462066">
    <property type="component" value="Unassembled WGS sequence"/>
</dbReference>
<keyword evidence="3" id="KW-1185">Reference proteome</keyword>
<feature type="transmembrane region" description="Helical" evidence="1">
    <location>
        <begin position="12"/>
        <end position="35"/>
    </location>
</feature>
<evidence type="ECO:0000313" key="3">
    <source>
        <dbReference type="Proteomes" id="UP000462066"/>
    </source>
</evidence>
<evidence type="ECO:0000256" key="1">
    <source>
        <dbReference type="SAM" id="Phobius"/>
    </source>
</evidence>
<accession>A0A7V8GMP9</accession>
<comment type="caution">
    <text evidence="2">The sequence shown here is derived from an EMBL/GenBank/DDBJ whole genome shotgun (WGS) entry which is preliminary data.</text>
</comment>
<sequence length="144" mass="16156">MNRRGRAAQGGFTLLEAIVAMVIMATSLLALYSWLSTSTLALNRAQAQALALEDARAALALVEDINPMAEPDGERLAAPLAVRWRSRPLTERRPGLSRIGLPTQFDFILYRMDVEVLRDGRPMRRFDLRRAGWEVVRPPNLEAE</sequence>
<protein>
    <recommendedName>
        <fullName evidence="4">Prepilin-type N-terminal cleavage/methylation domain-containing protein</fullName>
    </recommendedName>
</protein>
<evidence type="ECO:0008006" key="4">
    <source>
        <dbReference type="Google" id="ProtNLM"/>
    </source>
</evidence>
<dbReference type="PROSITE" id="PS00409">
    <property type="entry name" value="PROKAR_NTER_METHYL"/>
    <property type="match status" value="1"/>
</dbReference>
<dbReference type="Pfam" id="PF07963">
    <property type="entry name" value="N_methyl"/>
    <property type="match status" value="1"/>
</dbReference>
<gene>
    <name evidence="2" type="ORF">B1992_06855</name>
</gene>
<reference evidence="2 3" key="1">
    <citation type="submission" date="2017-10" db="EMBL/GenBank/DDBJ databases">
        <title>Whole genome sequencing of Pseudoxanthomonas broegbernensis DSM 12573(T).</title>
        <authorList>
            <person name="Kumar S."/>
            <person name="Bansal K."/>
            <person name="Kaur A."/>
            <person name="Patil P."/>
            <person name="Sharma S."/>
            <person name="Patil P.B."/>
        </authorList>
    </citation>
    <scope>NUCLEOTIDE SEQUENCE [LARGE SCALE GENOMIC DNA]</scope>
    <source>
        <strain evidence="2 3">DSM 12573</strain>
    </source>
</reference>
<dbReference type="EMBL" id="MWIP01000005">
    <property type="protein sequence ID" value="KAF1686623.1"/>
    <property type="molecule type" value="Genomic_DNA"/>
</dbReference>
<keyword evidence="1" id="KW-0812">Transmembrane</keyword>
<dbReference type="AlphaFoldDB" id="A0A7V8GMP9"/>
<dbReference type="RefSeq" id="WP_162310738.1">
    <property type="nucleotide sequence ID" value="NZ_JACHGU010000001.1"/>
</dbReference>
<name>A0A7V8GMP9_9GAMM</name>
<evidence type="ECO:0000313" key="2">
    <source>
        <dbReference type="EMBL" id="KAF1686623.1"/>
    </source>
</evidence>
<dbReference type="NCBIfam" id="TIGR02532">
    <property type="entry name" value="IV_pilin_GFxxxE"/>
    <property type="match status" value="1"/>
</dbReference>
<organism evidence="2 3">
    <name type="scientific">Pseudoxanthomonas broegbernensis</name>
    <dbReference type="NCBI Taxonomy" id="83619"/>
    <lineage>
        <taxon>Bacteria</taxon>
        <taxon>Pseudomonadati</taxon>
        <taxon>Pseudomonadota</taxon>
        <taxon>Gammaproteobacteria</taxon>
        <taxon>Lysobacterales</taxon>
        <taxon>Lysobacteraceae</taxon>
        <taxon>Pseudoxanthomonas</taxon>
    </lineage>
</organism>